<protein>
    <recommendedName>
        <fullName evidence="5">Radical SAM core domain-containing protein</fullName>
    </recommendedName>
</protein>
<reference evidence="6" key="1">
    <citation type="journal article" date="2015" name="ISME J.">
        <title>Aquifer environment selects for microbial species cohorts in sediment and groundwater.</title>
        <authorList>
            <person name="Hug L.A."/>
            <person name="Thomas B.C."/>
            <person name="Brown C.T."/>
            <person name="Frischkorn K.R."/>
            <person name="Williams K.H."/>
            <person name="Tringe S.G."/>
            <person name="Banfield J.F."/>
        </authorList>
    </citation>
    <scope>NUCLEOTIDE SEQUENCE</scope>
</reference>
<feature type="domain" description="Radical SAM core" evidence="5">
    <location>
        <begin position="110"/>
        <end position="341"/>
    </location>
</feature>
<dbReference type="AlphaFoldDB" id="A0A0H4T932"/>
<dbReference type="EMBL" id="KT007006">
    <property type="protein sequence ID" value="AKQ02967.1"/>
    <property type="molecule type" value="Genomic_DNA"/>
</dbReference>
<dbReference type="InterPro" id="IPR058240">
    <property type="entry name" value="rSAM_sf"/>
</dbReference>
<dbReference type="GO" id="GO:0051536">
    <property type="term" value="F:iron-sulfur cluster binding"/>
    <property type="evidence" value="ECO:0007669"/>
    <property type="project" value="UniProtKB-KW"/>
</dbReference>
<keyword evidence="4" id="KW-0411">Iron-sulfur</keyword>
<dbReference type="SUPFAM" id="SSF102114">
    <property type="entry name" value="Radical SAM enzymes"/>
    <property type="match status" value="1"/>
</dbReference>
<dbReference type="InterPro" id="IPR013785">
    <property type="entry name" value="Aldolase_TIM"/>
</dbReference>
<keyword evidence="1" id="KW-0949">S-adenosyl-L-methionine</keyword>
<dbReference type="Pfam" id="PF04055">
    <property type="entry name" value="Radical_SAM"/>
    <property type="match status" value="1"/>
</dbReference>
<evidence type="ECO:0000259" key="5">
    <source>
        <dbReference type="PROSITE" id="PS51918"/>
    </source>
</evidence>
<keyword evidence="2" id="KW-0479">Metal-binding</keyword>
<dbReference type="InterPro" id="IPR007197">
    <property type="entry name" value="rSAM"/>
</dbReference>
<keyword evidence="3" id="KW-0408">Iron</keyword>
<dbReference type="SFLD" id="SFLDS00029">
    <property type="entry name" value="Radical_SAM"/>
    <property type="match status" value="1"/>
</dbReference>
<dbReference type="GO" id="GO:0046872">
    <property type="term" value="F:metal ion binding"/>
    <property type="evidence" value="ECO:0007669"/>
    <property type="project" value="UniProtKB-KW"/>
</dbReference>
<sequence>MKGRYLNNIVMLKIDLMLRGVRFDESAADLALPFKGRAGSGIDLSLPQGMLVNVPCGEFTEDSLYRLVKRKKGSLAITDGEQEVPVKLVPKPFFFGKKTSTGIPLTDIATAHGSYVVITPSKRCEFFENKVECRYCAGNFDRSGADSRVFTVEEVLETVSEVLKEPRAGIIYLSIGFSEGDDGGVAFLEQYVRAIKKHFNCIVAVEALPPKTNRWIDDTYAMGVDSLLYNLEIFDKELFEIICPGRARAIGRQRYIEALKYAGSVFPSGTVASHLIVGLEPPGSTCQGVDFLTSIGVVPILPIYRPQSGRSLRIEPLDAEIIIPVYRHLYKAVRSNKINMNWVRDISVVTTPIEGKFLTGEDTNFLNAVSDFFYKSKFGLKAAWGLSTLRRKLRVKDLTEAKGKESLKH</sequence>
<dbReference type="NCBIfam" id="NF045502">
    <property type="entry name" value="variant_rSAM"/>
    <property type="match status" value="1"/>
</dbReference>
<dbReference type="GO" id="GO:0003824">
    <property type="term" value="F:catalytic activity"/>
    <property type="evidence" value="ECO:0007669"/>
    <property type="project" value="InterPro"/>
</dbReference>
<evidence type="ECO:0000256" key="3">
    <source>
        <dbReference type="ARBA" id="ARBA00023004"/>
    </source>
</evidence>
<name>A0A0H4T932_9DELT</name>
<dbReference type="InterPro" id="IPR006638">
    <property type="entry name" value="Elp3/MiaA/NifB-like_rSAM"/>
</dbReference>
<dbReference type="Gene3D" id="3.20.20.70">
    <property type="entry name" value="Aldolase class I"/>
    <property type="match status" value="1"/>
</dbReference>
<dbReference type="PROSITE" id="PS51918">
    <property type="entry name" value="RADICAL_SAM"/>
    <property type="match status" value="1"/>
</dbReference>
<evidence type="ECO:0000256" key="1">
    <source>
        <dbReference type="ARBA" id="ARBA00022691"/>
    </source>
</evidence>
<evidence type="ECO:0000256" key="2">
    <source>
        <dbReference type="ARBA" id="ARBA00022723"/>
    </source>
</evidence>
<accession>A0A0H4T932</accession>
<evidence type="ECO:0000256" key="4">
    <source>
        <dbReference type="ARBA" id="ARBA00023014"/>
    </source>
</evidence>
<proteinExistence type="predicted"/>
<organism evidence="6">
    <name type="scientific">uncultured delta proteobacterium Rifle_16ft_4_minimus_37851</name>
    <dbReference type="NCBI Taxonomy" id="1665181"/>
    <lineage>
        <taxon>Bacteria</taxon>
        <taxon>Deltaproteobacteria</taxon>
        <taxon>environmental samples</taxon>
    </lineage>
</organism>
<dbReference type="SMART" id="SM00729">
    <property type="entry name" value="Elp3"/>
    <property type="match status" value="1"/>
</dbReference>
<evidence type="ECO:0000313" key="6">
    <source>
        <dbReference type="EMBL" id="AKQ02967.1"/>
    </source>
</evidence>